<feature type="compositionally biased region" description="Polar residues" evidence="1">
    <location>
        <begin position="10"/>
        <end position="25"/>
    </location>
</feature>
<dbReference type="GeneID" id="87959343"/>
<feature type="region of interest" description="Disordered" evidence="1">
    <location>
        <begin position="574"/>
        <end position="623"/>
    </location>
</feature>
<organism evidence="2 3">
    <name type="scientific">Kwoniella shivajii</name>
    <dbReference type="NCBI Taxonomy" id="564305"/>
    <lineage>
        <taxon>Eukaryota</taxon>
        <taxon>Fungi</taxon>
        <taxon>Dikarya</taxon>
        <taxon>Basidiomycota</taxon>
        <taxon>Agaricomycotina</taxon>
        <taxon>Tremellomycetes</taxon>
        <taxon>Tremellales</taxon>
        <taxon>Cryptococcaceae</taxon>
        <taxon>Kwoniella</taxon>
    </lineage>
</organism>
<feature type="compositionally biased region" description="Low complexity" evidence="1">
    <location>
        <begin position="329"/>
        <end position="350"/>
    </location>
</feature>
<protein>
    <submittedName>
        <fullName evidence="2">Uncharacterized protein</fullName>
    </submittedName>
</protein>
<keyword evidence="3" id="KW-1185">Reference proteome</keyword>
<sequence length="791" mass="83709">MSAVVDSISEVVTSSSPAPISTQNVGEGEADVSSIQPITIGSGDKTNLIPSPSTTLGDTSGSTSALTRIITPSYDQSTSGHNRRVSISTAMPLVTTFTPERNNHLYHYEEDGEPQPSDSEPSDIDHSAEPLLSPYQPVNADISIESKATSGSDMISTLSTEPPDLSFGPQSVPFPLRRRGILIDAHSTPSRPSSQSFTPKFRTAATPPVVIRPASTVTEKPAPSVSPIQAVTHTPLVVASFDNVDIERFSSWRREQIKLARTAKLMAGTTPRPIPTLHGPLSLPYARNPSGVDATVPDESAYLSHVFGLRAAPGTTMTDNMVTATRVVSSGTHSSGTTGSRSVSGSSGTGNASQNRSILTDGSSYSSTGGTHYSRPYVMRDPNQNIGIKIKGIPPRESPSLAITKENKPGNIEINQKNKFSSDSNNVNSDENKENVDPSPGIRPRRASETSLLEPNLGDTVLGPSKSFVNLRDMAGLSPIPGSPADNAAADPFGILYNQALTSATGGFLPDQLEISSGAAHPVRNLPTNITFLYNPTTMAYEASTIQPRKSSYDDLHVNTPIGVVTPQILKEVHGTSNHPSKADSSENWRKKGDCASSPVKSRTESDLGTSAPPHQTNYTSSNIDVRDTFMTIDSLFEKFTHTSDQVETAGDKPPSTVPFNPPSMIAESVKLTNSKPSKSIPVSPRKTSVNVLGETTRKLNVNAAPYSPSKSDRGSTSNKHRPSSPVGSKTAATPAPIKMKTSSAKGTPGAGKLLKRASLTSEGEEENSFASPSVPVAISKAKSRGRSGKR</sequence>
<feature type="region of interest" description="Disordered" evidence="1">
    <location>
        <begin position="107"/>
        <end position="135"/>
    </location>
</feature>
<evidence type="ECO:0000313" key="2">
    <source>
        <dbReference type="EMBL" id="WRT70218.1"/>
    </source>
</evidence>
<feature type="compositionally biased region" description="Basic and acidic residues" evidence="1">
    <location>
        <begin position="581"/>
        <end position="594"/>
    </location>
</feature>
<dbReference type="Proteomes" id="UP001329825">
    <property type="component" value="Chromosome 10"/>
</dbReference>
<feature type="region of interest" description="Disordered" evidence="1">
    <location>
        <begin position="694"/>
        <end position="791"/>
    </location>
</feature>
<feature type="compositionally biased region" description="Polar residues" evidence="1">
    <location>
        <begin position="351"/>
        <end position="361"/>
    </location>
</feature>
<proteinExistence type="predicted"/>
<feature type="compositionally biased region" description="Basic residues" evidence="1">
    <location>
        <begin position="782"/>
        <end position="791"/>
    </location>
</feature>
<reference evidence="2 3" key="1">
    <citation type="submission" date="2024-01" db="EMBL/GenBank/DDBJ databases">
        <title>Comparative genomics of Cryptococcus and Kwoniella reveals pathogenesis evolution and contrasting modes of karyotype evolution via chromosome fusion or intercentromeric recombination.</title>
        <authorList>
            <person name="Coelho M.A."/>
            <person name="David-Palma M."/>
            <person name="Shea T."/>
            <person name="Bowers K."/>
            <person name="McGinley-Smith S."/>
            <person name="Mohammad A.W."/>
            <person name="Gnirke A."/>
            <person name="Yurkov A.M."/>
            <person name="Nowrousian M."/>
            <person name="Sun S."/>
            <person name="Cuomo C.A."/>
            <person name="Heitman J."/>
        </authorList>
    </citation>
    <scope>NUCLEOTIDE SEQUENCE [LARGE SCALE GENOMIC DNA]</scope>
    <source>
        <strain evidence="2">CBS 11374</strain>
    </source>
</reference>
<feature type="compositionally biased region" description="Low complexity" evidence="1">
    <location>
        <begin position="50"/>
        <end position="63"/>
    </location>
</feature>
<feature type="region of interest" description="Disordered" evidence="1">
    <location>
        <begin position="1"/>
        <end position="63"/>
    </location>
</feature>
<feature type="compositionally biased region" description="Polar residues" evidence="1">
    <location>
        <begin position="33"/>
        <end position="49"/>
    </location>
</feature>
<dbReference type="RefSeq" id="XP_062794957.1">
    <property type="nucleotide sequence ID" value="XM_062938906.1"/>
</dbReference>
<gene>
    <name evidence="2" type="ORF">IL334_007213</name>
</gene>
<feature type="compositionally biased region" description="Low complexity" evidence="1">
    <location>
        <begin position="362"/>
        <end position="374"/>
    </location>
</feature>
<feature type="compositionally biased region" description="Polar residues" evidence="1">
    <location>
        <begin position="607"/>
        <end position="623"/>
    </location>
</feature>
<feature type="compositionally biased region" description="Low complexity" evidence="1">
    <location>
        <begin position="417"/>
        <end position="429"/>
    </location>
</feature>
<evidence type="ECO:0000313" key="3">
    <source>
        <dbReference type="Proteomes" id="UP001329825"/>
    </source>
</evidence>
<evidence type="ECO:0000256" key="1">
    <source>
        <dbReference type="SAM" id="MobiDB-lite"/>
    </source>
</evidence>
<accession>A0ABZ1D8J4</accession>
<dbReference type="EMBL" id="CP141890">
    <property type="protein sequence ID" value="WRT70218.1"/>
    <property type="molecule type" value="Genomic_DNA"/>
</dbReference>
<feature type="region of interest" description="Disordered" evidence="1">
    <location>
        <begin position="329"/>
        <end position="459"/>
    </location>
</feature>
<name>A0ABZ1D8J4_9TREE</name>